<feature type="region of interest" description="Disordered" evidence="1">
    <location>
        <begin position="1"/>
        <end position="27"/>
    </location>
</feature>
<dbReference type="Proteomes" id="UP001147747">
    <property type="component" value="Unassembled WGS sequence"/>
</dbReference>
<evidence type="ECO:0000313" key="2">
    <source>
        <dbReference type="EMBL" id="KAJ5398012.1"/>
    </source>
</evidence>
<dbReference type="OrthoDB" id="10357551at2759"/>
<sequence>MKRGRGRPSKSTKVEKSAKVQSKKRGTTNTIFQGSKVENDLILLWICFEESDGIKEGQTTIDYTALGKRLGLSYAQAKSRYYLLRSRVQKLISTVTSDKGPEDQPAMESEQENESAAPKKEEKLAKDEQEEDTPANMEGGEDEFEGI</sequence>
<name>A0A9X0BAQ3_9EURO</name>
<feature type="compositionally biased region" description="Basic and acidic residues" evidence="1">
    <location>
        <begin position="117"/>
        <end position="127"/>
    </location>
</feature>
<proteinExistence type="predicted"/>
<reference evidence="2" key="2">
    <citation type="journal article" date="2023" name="IMA Fungus">
        <title>Comparative genomic study of the Penicillium genus elucidates a diverse pangenome and 15 lateral gene transfer events.</title>
        <authorList>
            <person name="Petersen C."/>
            <person name="Sorensen T."/>
            <person name="Nielsen M.R."/>
            <person name="Sondergaard T.E."/>
            <person name="Sorensen J.L."/>
            <person name="Fitzpatrick D.A."/>
            <person name="Frisvad J.C."/>
            <person name="Nielsen K.L."/>
        </authorList>
    </citation>
    <scope>NUCLEOTIDE SEQUENCE</scope>
    <source>
        <strain evidence="2">IBT 29677</strain>
    </source>
</reference>
<reference evidence="2" key="1">
    <citation type="submission" date="2022-12" db="EMBL/GenBank/DDBJ databases">
        <authorList>
            <person name="Petersen C."/>
        </authorList>
    </citation>
    <scope>NUCLEOTIDE SEQUENCE</scope>
    <source>
        <strain evidence="2">IBT 29677</strain>
    </source>
</reference>
<comment type="caution">
    <text evidence="2">The sequence shown here is derived from an EMBL/GenBank/DDBJ whole genome shotgun (WGS) entry which is preliminary data.</text>
</comment>
<dbReference type="AlphaFoldDB" id="A0A9X0BAQ3"/>
<gene>
    <name evidence="2" type="ORF">N7509_006125</name>
</gene>
<organism evidence="2 3">
    <name type="scientific">Penicillium cosmopolitanum</name>
    <dbReference type="NCBI Taxonomy" id="1131564"/>
    <lineage>
        <taxon>Eukaryota</taxon>
        <taxon>Fungi</taxon>
        <taxon>Dikarya</taxon>
        <taxon>Ascomycota</taxon>
        <taxon>Pezizomycotina</taxon>
        <taxon>Eurotiomycetes</taxon>
        <taxon>Eurotiomycetidae</taxon>
        <taxon>Eurotiales</taxon>
        <taxon>Aspergillaceae</taxon>
        <taxon>Penicillium</taxon>
    </lineage>
</organism>
<feature type="compositionally biased region" description="Acidic residues" evidence="1">
    <location>
        <begin position="128"/>
        <end position="147"/>
    </location>
</feature>
<keyword evidence="3" id="KW-1185">Reference proteome</keyword>
<evidence type="ECO:0000256" key="1">
    <source>
        <dbReference type="SAM" id="MobiDB-lite"/>
    </source>
</evidence>
<dbReference type="GeneID" id="81369742"/>
<feature type="region of interest" description="Disordered" evidence="1">
    <location>
        <begin position="94"/>
        <end position="147"/>
    </location>
</feature>
<protein>
    <submittedName>
        <fullName evidence="2">Uncharacterized protein</fullName>
    </submittedName>
</protein>
<accession>A0A9X0BAQ3</accession>
<evidence type="ECO:0000313" key="3">
    <source>
        <dbReference type="Proteomes" id="UP001147747"/>
    </source>
</evidence>
<dbReference type="EMBL" id="JAPZBU010000006">
    <property type="protein sequence ID" value="KAJ5398012.1"/>
    <property type="molecule type" value="Genomic_DNA"/>
</dbReference>
<feature type="compositionally biased region" description="Basic residues" evidence="1">
    <location>
        <begin position="1"/>
        <end position="10"/>
    </location>
</feature>
<dbReference type="RefSeq" id="XP_056490064.1">
    <property type="nucleotide sequence ID" value="XM_056630762.1"/>
</dbReference>